<feature type="domain" description="F-box" evidence="1">
    <location>
        <begin position="24"/>
        <end position="70"/>
    </location>
</feature>
<evidence type="ECO:0000313" key="2">
    <source>
        <dbReference type="EMBL" id="KAL1404899.1"/>
    </source>
</evidence>
<accession>A0ABR3PR61</accession>
<dbReference type="SUPFAM" id="SSF81383">
    <property type="entry name" value="F-box domain"/>
    <property type="match status" value="1"/>
</dbReference>
<dbReference type="InterPro" id="IPR001810">
    <property type="entry name" value="F-box_dom"/>
</dbReference>
<dbReference type="Gene3D" id="1.20.1280.50">
    <property type="match status" value="1"/>
</dbReference>
<dbReference type="RefSeq" id="XP_069204843.1">
    <property type="nucleotide sequence ID" value="XM_069356906.1"/>
</dbReference>
<proteinExistence type="predicted"/>
<gene>
    <name evidence="2" type="ORF">Q8F55_008510</name>
</gene>
<comment type="caution">
    <text evidence="2">The sequence shown here is derived from an EMBL/GenBank/DDBJ whole genome shotgun (WGS) entry which is preliminary data.</text>
</comment>
<dbReference type="Pfam" id="PF12937">
    <property type="entry name" value="F-box-like"/>
    <property type="match status" value="1"/>
</dbReference>
<name>A0ABR3PR61_9TREE</name>
<organism evidence="2 3">
    <name type="scientific">Vanrija albida</name>
    <dbReference type="NCBI Taxonomy" id="181172"/>
    <lineage>
        <taxon>Eukaryota</taxon>
        <taxon>Fungi</taxon>
        <taxon>Dikarya</taxon>
        <taxon>Basidiomycota</taxon>
        <taxon>Agaricomycotina</taxon>
        <taxon>Tremellomycetes</taxon>
        <taxon>Trichosporonales</taxon>
        <taxon>Trichosporonaceae</taxon>
        <taxon>Vanrija</taxon>
    </lineage>
</organism>
<dbReference type="Proteomes" id="UP001565368">
    <property type="component" value="Unassembled WGS sequence"/>
</dbReference>
<reference evidence="2 3" key="1">
    <citation type="submission" date="2023-08" db="EMBL/GenBank/DDBJ databases">
        <title>Annotated Genome Sequence of Vanrija albida AlHP1.</title>
        <authorList>
            <person name="Herzog R."/>
        </authorList>
    </citation>
    <scope>NUCLEOTIDE SEQUENCE [LARGE SCALE GENOMIC DNA]</scope>
    <source>
        <strain evidence="2 3">AlHP1</strain>
    </source>
</reference>
<sequence length="586" mass="66794">MRQSRLTDYWALRRVVRRPTKWEPPTIHLLPAEVLAACFSFVPISDLVAAHNVCHAWRYRINGLQLWRSAFLREADYEHADLRRVRHLETMADDFEEALERARERGYEQRREEHDQCDLHEDDSDSICSGWFESPPSPEWSDYYPEVDGDEVTTEWRRLCLIHLKRSVVRSEGHINVRWAFETLDPDMVLCGIDSVENKIYVVQAPNGTLPPAERELLLVILDRQTLKTVTMADLPPAVCYRMEKDMNVDSILHRFRRTEATAQSPAIEWVEVWVPYHYCSKMKALPKEVGAIPPGTLRTSELVDYVPGFAPIAAINIDEARGGTSTVHAFSTRPSPTEDTLKLWIRIGAKTLLLCGEPQEVSPRTVTICRFAQRGSKIEITPQGGGRLLFTFPQDATAGPPVAVLYRFELSSVVNAGYQELDLDSGTLKMMGKSVNPLRYYQSTAYQYLAKAFVSGDKDFDKTINTTTGIKSWDVQSFKYLEEADCLIVFLADDHLLLIPAWTNVYTQQQQLDPSQRDRYFRDQSVLLQLELGLKSRAGHDRRRIGFRGAFLHIYSWYATLIINCSTIVTSPQTTGPGVETASQT</sequence>
<evidence type="ECO:0000259" key="1">
    <source>
        <dbReference type="PROSITE" id="PS50181"/>
    </source>
</evidence>
<protein>
    <recommendedName>
        <fullName evidence="1">F-box domain-containing protein</fullName>
    </recommendedName>
</protein>
<dbReference type="InterPro" id="IPR036047">
    <property type="entry name" value="F-box-like_dom_sf"/>
</dbReference>
<dbReference type="GeneID" id="95989553"/>
<evidence type="ECO:0000313" key="3">
    <source>
        <dbReference type="Proteomes" id="UP001565368"/>
    </source>
</evidence>
<keyword evidence="3" id="KW-1185">Reference proteome</keyword>
<dbReference type="PROSITE" id="PS50181">
    <property type="entry name" value="FBOX"/>
    <property type="match status" value="1"/>
</dbReference>
<dbReference type="EMBL" id="JBBXJM010000007">
    <property type="protein sequence ID" value="KAL1404899.1"/>
    <property type="molecule type" value="Genomic_DNA"/>
</dbReference>